<gene>
    <name evidence="1" type="ORF">PPENT_87.1.T1890019</name>
</gene>
<name>A0A8S1YIW9_9CILI</name>
<keyword evidence="2" id="KW-1185">Reference proteome</keyword>
<dbReference type="AlphaFoldDB" id="A0A8S1YIW9"/>
<accession>A0A8S1YIW9</accession>
<comment type="caution">
    <text evidence="1">The sequence shown here is derived from an EMBL/GenBank/DDBJ whole genome shotgun (WGS) entry which is preliminary data.</text>
</comment>
<dbReference type="EMBL" id="CAJJDO010000189">
    <property type="protein sequence ID" value="CAD8213900.1"/>
    <property type="molecule type" value="Genomic_DNA"/>
</dbReference>
<dbReference type="Proteomes" id="UP000689195">
    <property type="component" value="Unassembled WGS sequence"/>
</dbReference>
<evidence type="ECO:0000313" key="2">
    <source>
        <dbReference type="Proteomes" id="UP000689195"/>
    </source>
</evidence>
<reference evidence="1" key="1">
    <citation type="submission" date="2021-01" db="EMBL/GenBank/DDBJ databases">
        <authorList>
            <consortium name="Genoscope - CEA"/>
            <person name="William W."/>
        </authorList>
    </citation>
    <scope>NUCLEOTIDE SEQUENCE</scope>
</reference>
<sequence>MRSLLLYASIIQLLQRIMIWNMAIQKRKQLECKLLKSVQSIACLAR</sequence>
<evidence type="ECO:0000313" key="1">
    <source>
        <dbReference type="EMBL" id="CAD8213900.1"/>
    </source>
</evidence>
<proteinExistence type="predicted"/>
<protein>
    <submittedName>
        <fullName evidence="1">Uncharacterized protein</fullName>
    </submittedName>
</protein>
<organism evidence="1 2">
    <name type="scientific">Paramecium pentaurelia</name>
    <dbReference type="NCBI Taxonomy" id="43138"/>
    <lineage>
        <taxon>Eukaryota</taxon>
        <taxon>Sar</taxon>
        <taxon>Alveolata</taxon>
        <taxon>Ciliophora</taxon>
        <taxon>Intramacronucleata</taxon>
        <taxon>Oligohymenophorea</taxon>
        <taxon>Peniculida</taxon>
        <taxon>Parameciidae</taxon>
        <taxon>Paramecium</taxon>
    </lineage>
</organism>